<comment type="caution">
    <text evidence="3">The sequence shown here is derived from an EMBL/GenBank/DDBJ whole genome shotgun (WGS) entry which is preliminary data.</text>
</comment>
<evidence type="ECO:0000313" key="3">
    <source>
        <dbReference type="EMBL" id="MFF4214869.1"/>
    </source>
</evidence>
<proteinExistence type="predicted"/>
<evidence type="ECO:0000256" key="1">
    <source>
        <dbReference type="SAM" id="MobiDB-lite"/>
    </source>
</evidence>
<dbReference type="EMBL" id="JBIAUT010000001">
    <property type="protein sequence ID" value="MFF4214869.1"/>
    <property type="molecule type" value="Genomic_DNA"/>
</dbReference>
<feature type="transmembrane region" description="Helical" evidence="2">
    <location>
        <begin position="158"/>
        <end position="186"/>
    </location>
</feature>
<keyword evidence="2" id="KW-1133">Transmembrane helix</keyword>
<sequence>MATSTTTSTTTTGTTTSKTSATVNTGTERPVPLWAERTARLLPLLGLPVCLWRLPIGFDFMMGMDMEPESWPRWAMVTYVGALSLLSEAAALLCRGLVRPWGEVVPRWIPLLGGRRIPPFAAIVPAALGGLFLTLLLADWVLCMFGVAGFSDVPYTSVWWRALAATVSGLFVLWGPLVLALTYAYYRRRCRQA</sequence>
<feature type="transmembrane region" description="Helical" evidence="2">
    <location>
        <begin position="119"/>
        <end position="138"/>
    </location>
</feature>
<organism evidence="3 4">
    <name type="scientific">Streptomyces nondiastaticus</name>
    <dbReference type="NCBI Taxonomy" id="3154512"/>
    <lineage>
        <taxon>Bacteria</taxon>
        <taxon>Bacillati</taxon>
        <taxon>Actinomycetota</taxon>
        <taxon>Actinomycetes</taxon>
        <taxon>Kitasatosporales</taxon>
        <taxon>Streptomycetaceae</taxon>
        <taxon>Streptomyces</taxon>
    </lineage>
</organism>
<evidence type="ECO:0000256" key="2">
    <source>
        <dbReference type="SAM" id="Phobius"/>
    </source>
</evidence>
<gene>
    <name evidence="3" type="ORF">ACFYZM_01115</name>
</gene>
<protein>
    <submittedName>
        <fullName evidence="3">Uncharacterized protein</fullName>
    </submittedName>
</protein>
<evidence type="ECO:0000313" key="4">
    <source>
        <dbReference type="Proteomes" id="UP001602123"/>
    </source>
</evidence>
<dbReference type="RefSeq" id="WP_388623042.1">
    <property type="nucleotide sequence ID" value="NZ_JBIAUT010000001.1"/>
</dbReference>
<name>A0ABW6TQH8_9ACTN</name>
<accession>A0ABW6TQH8</accession>
<dbReference type="Proteomes" id="UP001602123">
    <property type="component" value="Unassembled WGS sequence"/>
</dbReference>
<reference evidence="3 4" key="1">
    <citation type="submission" date="2024-10" db="EMBL/GenBank/DDBJ databases">
        <title>The Natural Products Discovery Center: Release of the First 8490 Sequenced Strains for Exploring Actinobacteria Biosynthetic Diversity.</title>
        <authorList>
            <person name="Kalkreuter E."/>
            <person name="Kautsar S.A."/>
            <person name="Yang D."/>
            <person name="Bader C.D."/>
            <person name="Teijaro C.N."/>
            <person name="Fluegel L."/>
            <person name="Davis C.M."/>
            <person name="Simpson J.R."/>
            <person name="Lauterbach L."/>
            <person name="Steele A.D."/>
            <person name="Gui C."/>
            <person name="Meng S."/>
            <person name="Li G."/>
            <person name="Viehrig K."/>
            <person name="Ye F."/>
            <person name="Su P."/>
            <person name="Kiefer A.F."/>
            <person name="Nichols A."/>
            <person name="Cepeda A.J."/>
            <person name="Yan W."/>
            <person name="Fan B."/>
            <person name="Jiang Y."/>
            <person name="Adhikari A."/>
            <person name="Zheng C.-J."/>
            <person name="Schuster L."/>
            <person name="Cowan T.M."/>
            <person name="Smanski M.J."/>
            <person name="Chevrette M.G."/>
            <person name="De Carvalho L.P.S."/>
            <person name="Shen B."/>
        </authorList>
    </citation>
    <scope>NUCLEOTIDE SEQUENCE [LARGE SCALE GENOMIC DNA]</scope>
    <source>
        <strain evidence="3 4">NPDC001650</strain>
    </source>
</reference>
<keyword evidence="2" id="KW-0472">Membrane</keyword>
<keyword evidence="2" id="KW-0812">Transmembrane</keyword>
<keyword evidence="4" id="KW-1185">Reference proteome</keyword>
<feature type="region of interest" description="Disordered" evidence="1">
    <location>
        <begin position="1"/>
        <end position="25"/>
    </location>
</feature>